<dbReference type="InterPro" id="IPR006073">
    <property type="entry name" value="GTP-bd"/>
</dbReference>
<dbReference type="Gene3D" id="3.40.50.300">
    <property type="entry name" value="P-loop containing nucleotide triphosphate hydrolases"/>
    <property type="match status" value="1"/>
</dbReference>
<dbReference type="Pfam" id="PF18133">
    <property type="entry name" value="HydF_tetramer"/>
    <property type="match status" value="1"/>
</dbReference>
<dbReference type="InterPro" id="IPR023873">
    <property type="entry name" value="FeFe-hyd_GTPase_HydF"/>
</dbReference>
<dbReference type="EMBL" id="JACHEX010000001">
    <property type="protein sequence ID" value="MBB6061948.1"/>
    <property type="molecule type" value="Genomic_DNA"/>
</dbReference>
<evidence type="ECO:0000313" key="5">
    <source>
        <dbReference type="Proteomes" id="UP000555828"/>
    </source>
</evidence>
<dbReference type="GO" id="GO:0005525">
    <property type="term" value="F:GTP binding"/>
    <property type="evidence" value="ECO:0007669"/>
    <property type="project" value="InterPro"/>
</dbReference>
<accession>A0A841GR59</accession>
<dbReference type="NCBIfam" id="TIGR00231">
    <property type="entry name" value="small_GTP"/>
    <property type="match status" value="1"/>
</dbReference>
<dbReference type="GO" id="GO:0030488">
    <property type="term" value="P:tRNA methylation"/>
    <property type="evidence" value="ECO:0007669"/>
    <property type="project" value="TreeGrafter"/>
</dbReference>
<dbReference type="Gene3D" id="3.40.50.11420">
    <property type="match status" value="1"/>
</dbReference>
<dbReference type="FunFam" id="3.40.50.11410:FF:000001">
    <property type="entry name" value="Hydrogenase maturation GTPase HydF"/>
    <property type="match status" value="1"/>
</dbReference>
<dbReference type="Proteomes" id="UP000555828">
    <property type="component" value="Unassembled WGS sequence"/>
</dbReference>
<dbReference type="FunFam" id="3.40.50.11420:FF:000001">
    <property type="entry name" value="Hydrogenase maturation GTPase HydF"/>
    <property type="match status" value="1"/>
</dbReference>
<name>A0A841GR59_9BACT</name>
<proteinExistence type="predicted"/>
<evidence type="ECO:0000259" key="2">
    <source>
        <dbReference type="Pfam" id="PF18128"/>
    </source>
</evidence>
<dbReference type="PANTHER" id="PTHR42714">
    <property type="entry name" value="TRNA MODIFICATION GTPASE GTPBP3"/>
    <property type="match status" value="1"/>
</dbReference>
<evidence type="ECO:0000313" key="4">
    <source>
        <dbReference type="EMBL" id="MBB6061948.1"/>
    </source>
</evidence>
<dbReference type="GO" id="GO:0005737">
    <property type="term" value="C:cytoplasm"/>
    <property type="evidence" value="ECO:0007669"/>
    <property type="project" value="TreeGrafter"/>
</dbReference>
<protein>
    <submittedName>
        <fullName evidence="4">[FeFe] hydrogenase H-cluster maturation GTPase HydF</fullName>
    </submittedName>
</protein>
<evidence type="ECO:0000259" key="1">
    <source>
        <dbReference type="Pfam" id="PF01926"/>
    </source>
</evidence>
<feature type="domain" description="G" evidence="1">
    <location>
        <begin position="11"/>
        <end position="123"/>
    </location>
</feature>
<gene>
    <name evidence="4" type="ORF">HNP65_000370</name>
</gene>
<sequence>MIASGGFRKYIAITGRRNVGKSSFMNALIGQDVSIVSNVAGTTTDPVFKSMELSPIGPVTLIDTPGLDDIGELGKKRIEKAKKTLYRADCGILIVDSQPKEYENQIVEIFKQLEIPYIIVINKIDTINSDEVEEAYKKFNVPIVKVSALKKIGFENIGKVIDSVIPKDDEIPYLSDLIDGGDLVVLVVPIDLGAPKGRLIMPQVHAIREGLDKEALVLVVKERELRYALENIGMKPKIVVTDSQSVMKVVSDVPDEIKFTTFSILESRYRGDLNYFVKSVKHIENLKDGDKVIIMEGCTHRPLTEDIGRVKIPRWLTNHTGAALEFKVWAGVDMPELNEIEDAKLVIHCGGCVMNRNSMMRRVRMFKRLGIPMTNYGVAISYLHGVLERALSPFKDVEI</sequence>
<dbReference type="Gene3D" id="3.40.50.11410">
    <property type="match status" value="1"/>
</dbReference>
<feature type="domain" description="Hydrogen maturase F dimerization" evidence="2">
    <location>
        <begin position="174"/>
        <end position="271"/>
    </location>
</feature>
<reference evidence="4 5" key="1">
    <citation type="submission" date="2020-08" db="EMBL/GenBank/DDBJ databases">
        <title>Genomic Encyclopedia of Type Strains, Phase IV (KMG-IV): sequencing the most valuable type-strain genomes for metagenomic binning, comparative biology and taxonomic classification.</title>
        <authorList>
            <person name="Goeker M."/>
        </authorList>
    </citation>
    <scope>NUCLEOTIDE SEQUENCE [LARGE SCALE GENOMIC DNA]</scope>
    <source>
        <strain evidence="4 5">DSM 13481</strain>
    </source>
</reference>
<keyword evidence="5" id="KW-1185">Reference proteome</keyword>
<dbReference type="InterPro" id="IPR005225">
    <property type="entry name" value="Small_GTP-bd"/>
</dbReference>
<comment type="caution">
    <text evidence="4">The sequence shown here is derived from an EMBL/GenBank/DDBJ whole genome shotgun (WGS) entry which is preliminary data.</text>
</comment>
<dbReference type="InterPro" id="IPR027417">
    <property type="entry name" value="P-loop_NTPase"/>
</dbReference>
<dbReference type="PANTHER" id="PTHR42714:SF6">
    <property type="entry name" value="TRANSLATION INITIATION FACTOR IF-2"/>
    <property type="match status" value="1"/>
</dbReference>
<dbReference type="InterPro" id="IPR040644">
    <property type="entry name" value="HydF_tetramer"/>
</dbReference>
<dbReference type="Pfam" id="PF18128">
    <property type="entry name" value="HydF_dimer"/>
    <property type="match status" value="1"/>
</dbReference>
<dbReference type="GO" id="GO:0002098">
    <property type="term" value="P:tRNA wobble uridine modification"/>
    <property type="evidence" value="ECO:0007669"/>
    <property type="project" value="TreeGrafter"/>
</dbReference>
<dbReference type="NCBIfam" id="TIGR03918">
    <property type="entry name" value="GTP_HydF"/>
    <property type="match status" value="1"/>
</dbReference>
<dbReference type="CDD" id="cd00880">
    <property type="entry name" value="Era_like"/>
    <property type="match status" value="1"/>
</dbReference>
<dbReference type="SUPFAM" id="SSF52540">
    <property type="entry name" value="P-loop containing nucleoside triphosphate hydrolases"/>
    <property type="match status" value="1"/>
</dbReference>
<dbReference type="AlphaFoldDB" id="A0A841GR59"/>
<dbReference type="Pfam" id="PF01926">
    <property type="entry name" value="MMR_HSR1"/>
    <property type="match status" value="1"/>
</dbReference>
<organism evidence="4 5">
    <name type="scientific">Thermosipho japonicus</name>
    <dbReference type="NCBI Taxonomy" id="90323"/>
    <lineage>
        <taxon>Bacteria</taxon>
        <taxon>Thermotogati</taxon>
        <taxon>Thermotogota</taxon>
        <taxon>Thermotogae</taxon>
        <taxon>Thermotogales</taxon>
        <taxon>Fervidobacteriaceae</taxon>
        <taxon>Thermosipho</taxon>
    </lineage>
</organism>
<dbReference type="RefSeq" id="WP_184618690.1">
    <property type="nucleotide sequence ID" value="NZ_JACHEX010000001.1"/>
</dbReference>
<feature type="domain" description="Hydrogen maturase F tetramerization" evidence="3">
    <location>
        <begin position="275"/>
        <end position="393"/>
    </location>
</feature>
<evidence type="ECO:0000259" key="3">
    <source>
        <dbReference type="Pfam" id="PF18133"/>
    </source>
</evidence>
<dbReference type="InterPro" id="IPR041606">
    <property type="entry name" value="HydF_dimer"/>
</dbReference>